<dbReference type="InterPro" id="IPR010985">
    <property type="entry name" value="Ribbon_hlx_hlx"/>
</dbReference>
<organism evidence="1 2">
    <name type="scientific">Nonomuraea corallina</name>
    <dbReference type="NCBI Taxonomy" id="2989783"/>
    <lineage>
        <taxon>Bacteria</taxon>
        <taxon>Bacillati</taxon>
        <taxon>Actinomycetota</taxon>
        <taxon>Actinomycetes</taxon>
        <taxon>Streptosporangiales</taxon>
        <taxon>Streptosporangiaceae</taxon>
        <taxon>Nonomuraea</taxon>
    </lineage>
</organism>
<name>A0ABT4SN71_9ACTN</name>
<gene>
    <name evidence="1" type="ORF">OUY22_35225</name>
</gene>
<protein>
    <recommendedName>
        <fullName evidence="3">Ribbon-helix-helix protein, CopG family</fullName>
    </recommendedName>
</protein>
<dbReference type="SUPFAM" id="SSF47598">
    <property type="entry name" value="Ribbon-helix-helix"/>
    <property type="match status" value="1"/>
</dbReference>
<accession>A0ABT4SN71</accession>
<reference evidence="1" key="1">
    <citation type="submission" date="2022-11" db="EMBL/GenBank/DDBJ databases">
        <title>Nonomuraea corallina sp. nov., a new species of the genus Nonomuraea isolated from sea side sediment in Thai sea.</title>
        <authorList>
            <person name="Ngamcharungchit C."/>
            <person name="Matsumoto A."/>
            <person name="Suriyachadkun C."/>
            <person name="Panbangred W."/>
            <person name="Inahashi Y."/>
            <person name="Intra B."/>
        </authorList>
    </citation>
    <scope>NUCLEOTIDE SEQUENCE</scope>
    <source>
        <strain evidence="1">MCN248</strain>
    </source>
</reference>
<sequence length="78" mass="8702">MSLYLPEDMKQRVAEAARAHHMSEDAYMREAIARMLGDDVAAERPRPTLPLFELSDEPLTAERVDEILAEGFGEGGRA</sequence>
<comment type="caution">
    <text evidence="1">The sequence shown here is derived from an EMBL/GenBank/DDBJ whole genome shotgun (WGS) entry which is preliminary data.</text>
</comment>
<evidence type="ECO:0000313" key="1">
    <source>
        <dbReference type="EMBL" id="MDA0638691.1"/>
    </source>
</evidence>
<dbReference type="RefSeq" id="WP_270159637.1">
    <property type="nucleotide sequence ID" value="NZ_JAPNNL010000271.1"/>
</dbReference>
<keyword evidence="2" id="KW-1185">Reference proteome</keyword>
<dbReference type="EMBL" id="JAPNNL010000271">
    <property type="protein sequence ID" value="MDA0638691.1"/>
    <property type="molecule type" value="Genomic_DNA"/>
</dbReference>
<evidence type="ECO:0000313" key="2">
    <source>
        <dbReference type="Proteomes" id="UP001144036"/>
    </source>
</evidence>
<dbReference type="Proteomes" id="UP001144036">
    <property type="component" value="Unassembled WGS sequence"/>
</dbReference>
<evidence type="ECO:0008006" key="3">
    <source>
        <dbReference type="Google" id="ProtNLM"/>
    </source>
</evidence>
<proteinExistence type="predicted"/>